<dbReference type="Proteomes" id="UP000448877">
    <property type="component" value="Unassembled WGS sequence"/>
</dbReference>
<comment type="caution">
    <text evidence="1">The sequence shown here is derived from an EMBL/GenBank/DDBJ whole genome shotgun (WGS) entry which is preliminary data.</text>
</comment>
<organism evidence="1 2">
    <name type="scientific">Bacteroides cellulosilyticus</name>
    <dbReference type="NCBI Taxonomy" id="246787"/>
    <lineage>
        <taxon>Bacteria</taxon>
        <taxon>Pseudomonadati</taxon>
        <taxon>Bacteroidota</taxon>
        <taxon>Bacteroidia</taxon>
        <taxon>Bacteroidales</taxon>
        <taxon>Bacteroidaceae</taxon>
        <taxon>Bacteroides</taxon>
    </lineage>
</organism>
<accession>A0A642PRL1</accession>
<name>A0A642PRL1_9BACE</name>
<dbReference type="RefSeq" id="WP_007215715.1">
    <property type="nucleotide sequence ID" value="NZ_CAXUGF010000002.1"/>
</dbReference>
<evidence type="ECO:0000313" key="1">
    <source>
        <dbReference type="EMBL" id="KAA5414153.1"/>
    </source>
</evidence>
<protein>
    <submittedName>
        <fullName evidence="1">Uncharacterized protein</fullName>
    </submittedName>
</protein>
<dbReference type="AlphaFoldDB" id="A0A642PRL1"/>
<sequence>MSKFGLFYELLGKMPGATKEDVVCQYSGGTSLSELYERAPKVYRKMIEDMKRMTKSEGEDERMDRLRKRVIASVAGYFEKAGLYEGTTRRERLQKIIATACRAAGVDDLNDMTEAQMKRVYNEFLRRQKTACRAEKACEEAKRETGKVIRRGCLSVTVPE</sequence>
<dbReference type="EMBL" id="VVYV01000044">
    <property type="protein sequence ID" value="KAA5414153.1"/>
    <property type="molecule type" value="Genomic_DNA"/>
</dbReference>
<evidence type="ECO:0000313" key="2">
    <source>
        <dbReference type="Proteomes" id="UP000448877"/>
    </source>
</evidence>
<reference evidence="1 2" key="1">
    <citation type="journal article" date="2019" name="Nat. Med.">
        <title>A library of human gut bacterial isolates paired with longitudinal multiomics data enables mechanistic microbiome research.</title>
        <authorList>
            <person name="Poyet M."/>
            <person name="Groussin M."/>
            <person name="Gibbons S.M."/>
            <person name="Avila-Pacheco J."/>
            <person name="Jiang X."/>
            <person name="Kearney S.M."/>
            <person name="Perrotta A.R."/>
            <person name="Berdy B."/>
            <person name="Zhao S."/>
            <person name="Lieberman T.D."/>
            <person name="Swanson P.K."/>
            <person name="Smith M."/>
            <person name="Roesemann S."/>
            <person name="Alexander J.E."/>
            <person name="Rich S.A."/>
            <person name="Livny J."/>
            <person name="Vlamakis H."/>
            <person name="Clish C."/>
            <person name="Bullock K."/>
            <person name="Deik A."/>
            <person name="Scott J."/>
            <person name="Pierce K.A."/>
            <person name="Xavier R.J."/>
            <person name="Alm E.J."/>
        </authorList>
    </citation>
    <scope>NUCLEOTIDE SEQUENCE [LARGE SCALE GENOMIC DNA]</scope>
    <source>
        <strain evidence="1 2">BIOML-A6</strain>
    </source>
</reference>
<gene>
    <name evidence="1" type="ORF">F2Y81_21270</name>
</gene>
<proteinExistence type="predicted"/>